<evidence type="ECO:0000256" key="10">
    <source>
        <dbReference type="ARBA" id="ARBA00023125"/>
    </source>
</evidence>
<keyword evidence="9" id="KW-0805">Transcription regulation</keyword>
<evidence type="ECO:0000256" key="1">
    <source>
        <dbReference type="ARBA" id="ARBA00004496"/>
    </source>
</evidence>
<evidence type="ECO:0000313" key="19">
    <source>
        <dbReference type="EMBL" id="QDT33211.1"/>
    </source>
</evidence>
<feature type="modified residue" description="4-aspartylphosphate" evidence="16">
    <location>
        <position position="52"/>
    </location>
</feature>
<dbReference type="InterPro" id="IPR011006">
    <property type="entry name" value="CheY-like_superfamily"/>
</dbReference>
<dbReference type="InterPro" id="IPR002078">
    <property type="entry name" value="Sigma_54_int"/>
</dbReference>
<dbReference type="SUPFAM" id="SSF46689">
    <property type="entry name" value="Homeodomain-like"/>
    <property type="match status" value="1"/>
</dbReference>
<dbReference type="PRINTS" id="PR01590">
    <property type="entry name" value="HTHFIS"/>
</dbReference>
<dbReference type="KEGG" id="tpol:Mal48_24640"/>
<keyword evidence="7" id="KW-0067">ATP-binding</keyword>
<dbReference type="SUPFAM" id="SSF52172">
    <property type="entry name" value="CheY-like"/>
    <property type="match status" value="1"/>
</dbReference>
<evidence type="ECO:0000259" key="18">
    <source>
        <dbReference type="PROSITE" id="PS50110"/>
    </source>
</evidence>
<keyword evidence="12" id="KW-0804">Transcription</keyword>
<dbReference type="InterPro" id="IPR002197">
    <property type="entry name" value="HTH_Fis"/>
</dbReference>
<evidence type="ECO:0000256" key="3">
    <source>
        <dbReference type="ARBA" id="ARBA00022490"/>
    </source>
</evidence>
<dbReference type="CDD" id="cd00009">
    <property type="entry name" value="AAA"/>
    <property type="match status" value="1"/>
</dbReference>
<dbReference type="PANTHER" id="PTHR32071">
    <property type="entry name" value="TRANSCRIPTIONAL REGULATORY PROTEIN"/>
    <property type="match status" value="1"/>
</dbReference>
<dbReference type="FunFam" id="3.40.50.300:FF:000006">
    <property type="entry name" value="DNA-binding transcriptional regulator NtrC"/>
    <property type="match status" value="1"/>
</dbReference>
<dbReference type="InterPro" id="IPR009057">
    <property type="entry name" value="Homeodomain-like_sf"/>
</dbReference>
<feature type="domain" description="Sigma-54 factor interaction" evidence="17">
    <location>
        <begin position="140"/>
        <end position="366"/>
    </location>
</feature>
<dbReference type="EMBL" id="CP036267">
    <property type="protein sequence ID" value="QDT33211.1"/>
    <property type="molecule type" value="Genomic_DNA"/>
</dbReference>
<dbReference type="InterPro" id="IPR025662">
    <property type="entry name" value="Sigma_54_int_dom_ATP-bd_1"/>
</dbReference>
<evidence type="ECO:0000256" key="11">
    <source>
        <dbReference type="ARBA" id="ARBA00023159"/>
    </source>
</evidence>
<dbReference type="InterPro" id="IPR003593">
    <property type="entry name" value="AAA+_ATPase"/>
</dbReference>
<evidence type="ECO:0000256" key="15">
    <source>
        <dbReference type="ARBA" id="ARBA00031910"/>
    </source>
</evidence>
<dbReference type="Proteomes" id="UP000315724">
    <property type="component" value="Chromosome"/>
</dbReference>
<dbReference type="InterPro" id="IPR027417">
    <property type="entry name" value="P-loop_NTPase"/>
</dbReference>
<keyword evidence="6" id="KW-0547">Nucleotide-binding</keyword>
<dbReference type="SMART" id="SM00448">
    <property type="entry name" value="REC"/>
    <property type="match status" value="1"/>
</dbReference>
<evidence type="ECO:0000256" key="14">
    <source>
        <dbReference type="ARBA" id="ARBA00029881"/>
    </source>
</evidence>
<feature type="domain" description="Response regulatory" evidence="18">
    <location>
        <begin position="3"/>
        <end position="117"/>
    </location>
</feature>
<evidence type="ECO:0000256" key="12">
    <source>
        <dbReference type="ARBA" id="ARBA00023163"/>
    </source>
</evidence>
<dbReference type="GO" id="GO:0043565">
    <property type="term" value="F:sequence-specific DNA binding"/>
    <property type="evidence" value="ECO:0007669"/>
    <property type="project" value="InterPro"/>
</dbReference>
<keyword evidence="10" id="KW-0238">DNA-binding</keyword>
<dbReference type="FunFam" id="3.40.50.2300:FF:000018">
    <property type="entry name" value="DNA-binding transcriptional regulator NtrC"/>
    <property type="match status" value="1"/>
</dbReference>
<dbReference type="Gene3D" id="1.10.10.60">
    <property type="entry name" value="Homeodomain-like"/>
    <property type="match status" value="1"/>
</dbReference>
<dbReference type="PROSITE" id="PS50045">
    <property type="entry name" value="SIGMA54_INTERACT_4"/>
    <property type="match status" value="1"/>
</dbReference>
<dbReference type="PROSITE" id="PS50110">
    <property type="entry name" value="RESPONSE_REGULATORY"/>
    <property type="match status" value="1"/>
</dbReference>
<evidence type="ECO:0000256" key="16">
    <source>
        <dbReference type="PROSITE-ProRule" id="PRU00169"/>
    </source>
</evidence>
<protein>
    <recommendedName>
        <fullName evidence="2">DNA-binding transcriptional regulator NtrC</fullName>
    </recommendedName>
    <alternativeName>
        <fullName evidence="14">Nitrogen regulation protein NR(I)</fullName>
    </alternativeName>
    <alternativeName>
        <fullName evidence="15">Nitrogen regulator I</fullName>
    </alternativeName>
</protein>
<dbReference type="PROSITE" id="PS00675">
    <property type="entry name" value="SIGMA54_INTERACT_1"/>
    <property type="match status" value="1"/>
</dbReference>
<keyword evidence="5 16" id="KW-0597">Phosphoprotein</keyword>
<evidence type="ECO:0000259" key="17">
    <source>
        <dbReference type="PROSITE" id="PS50045"/>
    </source>
</evidence>
<dbReference type="Gene3D" id="3.40.50.2300">
    <property type="match status" value="1"/>
</dbReference>
<dbReference type="AlphaFoldDB" id="A0A517QNJ6"/>
<organism evidence="19 20">
    <name type="scientific">Thalassoglobus polymorphus</name>
    <dbReference type="NCBI Taxonomy" id="2527994"/>
    <lineage>
        <taxon>Bacteria</taxon>
        <taxon>Pseudomonadati</taxon>
        <taxon>Planctomycetota</taxon>
        <taxon>Planctomycetia</taxon>
        <taxon>Planctomycetales</taxon>
        <taxon>Planctomycetaceae</taxon>
        <taxon>Thalassoglobus</taxon>
    </lineage>
</organism>
<accession>A0A517QNJ6</accession>
<evidence type="ECO:0000256" key="5">
    <source>
        <dbReference type="ARBA" id="ARBA00022553"/>
    </source>
</evidence>
<dbReference type="InterPro" id="IPR058031">
    <property type="entry name" value="AAA_lid_NorR"/>
</dbReference>
<evidence type="ECO:0000256" key="9">
    <source>
        <dbReference type="ARBA" id="ARBA00023015"/>
    </source>
</evidence>
<dbReference type="Pfam" id="PF00072">
    <property type="entry name" value="Response_reg"/>
    <property type="match status" value="1"/>
</dbReference>
<dbReference type="Pfam" id="PF02954">
    <property type="entry name" value="HTH_8"/>
    <property type="match status" value="1"/>
</dbReference>
<keyword evidence="4" id="KW-0678">Repressor</keyword>
<dbReference type="SMART" id="SM00382">
    <property type="entry name" value="AAA"/>
    <property type="match status" value="1"/>
</dbReference>
<dbReference type="Pfam" id="PF25601">
    <property type="entry name" value="AAA_lid_14"/>
    <property type="match status" value="1"/>
</dbReference>
<evidence type="ECO:0000256" key="7">
    <source>
        <dbReference type="ARBA" id="ARBA00022840"/>
    </source>
</evidence>
<dbReference type="GO" id="GO:0005524">
    <property type="term" value="F:ATP binding"/>
    <property type="evidence" value="ECO:0007669"/>
    <property type="project" value="UniProtKB-KW"/>
</dbReference>
<comment type="subcellular location">
    <subcellularLocation>
        <location evidence="1">Cytoplasm</location>
    </subcellularLocation>
</comment>
<gene>
    <name evidence="19" type="primary">ntrC</name>
    <name evidence="19" type="ORF">Mal48_24640</name>
</gene>
<sequence>MSSILIVDDEPSICWALKKALSEDGHQVNTTATAENAIQLITESVPDVVVMDVRLPGMDGLSALQELQRQIGKTPVIIITAFGDLDTAVQAINRGAFEYLTKPFDLDQAIHVIQKAIATGSSVTSADKTRSNEPLENHLLIGSSPAMQAIYRDIAIVAERDVPVLITGESGTGKELVAGAIHRYSKRAAGPFVPVCIPAMSESVLESELFGHTRGAFTGATEKRSGLIKAADGGTAFFDEIGDITIPTQVKLLRVIESRAITPVGGDDPLLSDFRLLAATNRDLDSMVADGTFRKDLYFRLNVYQIMIPPLRDRPEDIPLLADHFMKRIDPAGKVYLGKAASKELLSRPWLGNVRELRNTIEHAVIVTRSGEISADAFAAPMSITDSINKPASSLGQSVRTWIQSQIDDQTSDGEIVNLFDRFLSESESVLITEALSLTHGNRQEAAKILGIHRQTLREKIRRYQVNVSELS</sequence>
<dbReference type="Pfam" id="PF00158">
    <property type="entry name" value="Sigma54_activat"/>
    <property type="match status" value="1"/>
</dbReference>
<evidence type="ECO:0000256" key="2">
    <source>
        <dbReference type="ARBA" id="ARBA00019059"/>
    </source>
</evidence>
<keyword evidence="8" id="KW-0902">Two-component regulatory system</keyword>
<dbReference type="OrthoDB" id="7476585at2"/>
<dbReference type="Gene3D" id="3.40.50.300">
    <property type="entry name" value="P-loop containing nucleotide triphosphate hydrolases"/>
    <property type="match status" value="1"/>
</dbReference>
<dbReference type="GO" id="GO:0005737">
    <property type="term" value="C:cytoplasm"/>
    <property type="evidence" value="ECO:0007669"/>
    <property type="project" value="UniProtKB-SubCell"/>
</dbReference>
<dbReference type="GO" id="GO:0006355">
    <property type="term" value="P:regulation of DNA-templated transcription"/>
    <property type="evidence" value="ECO:0007669"/>
    <property type="project" value="InterPro"/>
</dbReference>
<dbReference type="GO" id="GO:0000160">
    <property type="term" value="P:phosphorelay signal transduction system"/>
    <property type="evidence" value="ECO:0007669"/>
    <property type="project" value="UniProtKB-KW"/>
</dbReference>
<evidence type="ECO:0000256" key="4">
    <source>
        <dbReference type="ARBA" id="ARBA00022491"/>
    </source>
</evidence>
<evidence type="ECO:0000256" key="13">
    <source>
        <dbReference type="ARBA" id="ARBA00023231"/>
    </source>
</evidence>
<proteinExistence type="predicted"/>
<keyword evidence="20" id="KW-1185">Reference proteome</keyword>
<dbReference type="RefSeq" id="WP_145199162.1">
    <property type="nucleotide sequence ID" value="NZ_CP036267.1"/>
</dbReference>
<dbReference type="PANTHER" id="PTHR32071:SF95">
    <property type="entry name" value="DNA-BINDING TRANSCRIPTIONAL REGULATOR NTRC"/>
    <property type="match status" value="1"/>
</dbReference>
<keyword evidence="13" id="KW-0535">Nitrogen fixation</keyword>
<evidence type="ECO:0000313" key="20">
    <source>
        <dbReference type="Proteomes" id="UP000315724"/>
    </source>
</evidence>
<reference evidence="19 20" key="1">
    <citation type="submission" date="2019-02" db="EMBL/GenBank/DDBJ databases">
        <title>Deep-cultivation of Planctomycetes and their phenomic and genomic characterization uncovers novel biology.</title>
        <authorList>
            <person name="Wiegand S."/>
            <person name="Jogler M."/>
            <person name="Boedeker C."/>
            <person name="Pinto D."/>
            <person name="Vollmers J."/>
            <person name="Rivas-Marin E."/>
            <person name="Kohn T."/>
            <person name="Peeters S.H."/>
            <person name="Heuer A."/>
            <person name="Rast P."/>
            <person name="Oberbeckmann S."/>
            <person name="Bunk B."/>
            <person name="Jeske O."/>
            <person name="Meyerdierks A."/>
            <person name="Storesund J.E."/>
            <person name="Kallscheuer N."/>
            <person name="Luecker S."/>
            <person name="Lage O.M."/>
            <person name="Pohl T."/>
            <person name="Merkel B.J."/>
            <person name="Hornburger P."/>
            <person name="Mueller R.-W."/>
            <person name="Bruemmer F."/>
            <person name="Labrenz M."/>
            <person name="Spormann A.M."/>
            <person name="Op den Camp H."/>
            <person name="Overmann J."/>
            <person name="Amann R."/>
            <person name="Jetten M.S.M."/>
            <person name="Mascher T."/>
            <person name="Medema M.H."/>
            <person name="Devos D.P."/>
            <person name="Kaster A.-K."/>
            <person name="Ovreas L."/>
            <person name="Rohde M."/>
            <person name="Galperin M.Y."/>
            <person name="Jogler C."/>
        </authorList>
    </citation>
    <scope>NUCLEOTIDE SEQUENCE [LARGE SCALE GENOMIC DNA]</scope>
    <source>
        <strain evidence="19 20">Mal48</strain>
    </source>
</reference>
<keyword evidence="3" id="KW-0963">Cytoplasm</keyword>
<dbReference type="SUPFAM" id="SSF52540">
    <property type="entry name" value="P-loop containing nucleoside triphosphate hydrolases"/>
    <property type="match status" value="1"/>
</dbReference>
<keyword evidence="11" id="KW-0010">Activator</keyword>
<evidence type="ECO:0000256" key="6">
    <source>
        <dbReference type="ARBA" id="ARBA00022741"/>
    </source>
</evidence>
<evidence type="ECO:0000256" key="8">
    <source>
        <dbReference type="ARBA" id="ARBA00023012"/>
    </source>
</evidence>
<dbReference type="Gene3D" id="1.10.8.60">
    <property type="match status" value="1"/>
</dbReference>
<name>A0A517QNJ6_9PLAN</name>
<dbReference type="InterPro" id="IPR001789">
    <property type="entry name" value="Sig_transdc_resp-reg_receiver"/>
</dbReference>